<dbReference type="GO" id="GO:0005829">
    <property type="term" value="C:cytosol"/>
    <property type="evidence" value="ECO:0007669"/>
    <property type="project" value="TreeGrafter"/>
</dbReference>
<dbReference type="InterPro" id="IPR050203">
    <property type="entry name" value="Trp-tRNA_synthetase"/>
</dbReference>
<dbReference type="PRINTS" id="PR01039">
    <property type="entry name" value="TRNASYNTHTRP"/>
</dbReference>
<comment type="similarity">
    <text evidence="1 10">Belongs to the class-I aminoacyl-tRNA synthetase family.</text>
</comment>
<evidence type="ECO:0000256" key="10">
    <source>
        <dbReference type="RuleBase" id="RU363036"/>
    </source>
</evidence>
<dbReference type="EMBL" id="DXAQ01000122">
    <property type="protein sequence ID" value="HIZ89863.1"/>
    <property type="molecule type" value="Genomic_DNA"/>
</dbReference>
<evidence type="ECO:0000256" key="3">
    <source>
        <dbReference type="ARBA" id="ARBA00022598"/>
    </source>
</evidence>
<dbReference type="InterPro" id="IPR014729">
    <property type="entry name" value="Rossmann-like_a/b/a_fold"/>
</dbReference>
<evidence type="ECO:0000256" key="1">
    <source>
        <dbReference type="ARBA" id="ARBA00005594"/>
    </source>
</evidence>
<evidence type="ECO:0000256" key="4">
    <source>
        <dbReference type="ARBA" id="ARBA00022741"/>
    </source>
</evidence>
<dbReference type="GO" id="GO:0005524">
    <property type="term" value="F:ATP binding"/>
    <property type="evidence" value="ECO:0007669"/>
    <property type="project" value="UniProtKB-KW"/>
</dbReference>
<organism evidence="11 12">
    <name type="scientific">Candidatus Mucispirillum faecigallinarum</name>
    <dbReference type="NCBI Taxonomy" id="2838699"/>
    <lineage>
        <taxon>Bacteria</taxon>
        <taxon>Pseudomonadati</taxon>
        <taxon>Deferribacterota</taxon>
        <taxon>Deferribacteres</taxon>
        <taxon>Deferribacterales</taxon>
        <taxon>Mucispirillaceae</taxon>
        <taxon>Mucispirillum</taxon>
    </lineage>
</organism>
<comment type="catalytic activity">
    <reaction evidence="8">
        <text>tRNA(Trp) + L-tryptophan + ATP = L-tryptophyl-tRNA(Trp) + AMP + diphosphate + H(+)</text>
        <dbReference type="Rhea" id="RHEA:24080"/>
        <dbReference type="Rhea" id="RHEA-COMP:9671"/>
        <dbReference type="Rhea" id="RHEA-COMP:9705"/>
        <dbReference type="ChEBI" id="CHEBI:15378"/>
        <dbReference type="ChEBI" id="CHEBI:30616"/>
        <dbReference type="ChEBI" id="CHEBI:33019"/>
        <dbReference type="ChEBI" id="CHEBI:57912"/>
        <dbReference type="ChEBI" id="CHEBI:78442"/>
        <dbReference type="ChEBI" id="CHEBI:78535"/>
        <dbReference type="ChEBI" id="CHEBI:456215"/>
        <dbReference type="EC" id="6.1.1.2"/>
    </reaction>
</comment>
<evidence type="ECO:0000313" key="11">
    <source>
        <dbReference type="EMBL" id="HIZ89863.1"/>
    </source>
</evidence>
<dbReference type="InterPro" id="IPR001412">
    <property type="entry name" value="aa-tRNA-synth_I_CS"/>
</dbReference>
<protein>
    <recommendedName>
        <fullName evidence="2 9">Tryptophan--tRNA ligase</fullName>
        <ecNumber evidence="2 9">6.1.1.2</ecNumber>
    </recommendedName>
</protein>
<comment type="caution">
    <text evidence="11">The sequence shown here is derived from an EMBL/GenBank/DDBJ whole genome shotgun (WGS) entry which is preliminary data.</text>
</comment>
<dbReference type="Pfam" id="PF00579">
    <property type="entry name" value="tRNA-synt_1b"/>
    <property type="match status" value="1"/>
</dbReference>
<keyword evidence="3 10" id="KW-0436">Ligase</keyword>
<sequence length="326" mass="37204">MKKRVYSAMRPTGQLHIGHYFGAIKNWVNMQDEYDCFFAVADWHALTTNYDNPENIKEMRRQMVLSWLACGLDVEKAPIFIQSHNLYTAELYLLLGMVTPVPWLERCPSYKDMISALSHKDLSNYGFLGYPVLMTADIIMYLANLVPVGVDQVPHVELSREIVRRFNNFYGEIFIEPEAMLTNVPKLPGLDGRKMSKSLNNTILLTEEADALDKKIKTMITDTKRQRKTDAGDPNVCTVFDYHKVFSTDDERAKIVEGCTKAGIGCIECKKILINNIENFICPIREKKKALDKEIENIDEFLAPSQKKANDVAAELMVKVRNAIKI</sequence>
<dbReference type="GO" id="GO:0006436">
    <property type="term" value="P:tryptophanyl-tRNA aminoacylation"/>
    <property type="evidence" value="ECO:0007669"/>
    <property type="project" value="UniProtKB-UniRule"/>
</dbReference>
<evidence type="ECO:0000256" key="2">
    <source>
        <dbReference type="ARBA" id="ARBA00013161"/>
    </source>
</evidence>
<keyword evidence="6 10" id="KW-0648">Protein biosynthesis</keyword>
<evidence type="ECO:0000256" key="6">
    <source>
        <dbReference type="ARBA" id="ARBA00022917"/>
    </source>
</evidence>
<keyword evidence="7 10" id="KW-0030">Aminoacyl-tRNA synthetase</keyword>
<evidence type="ECO:0000256" key="7">
    <source>
        <dbReference type="ARBA" id="ARBA00023146"/>
    </source>
</evidence>
<evidence type="ECO:0000256" key="8">
    <source>
        <dbReference type="ARBA" id="ARBA00049929"/>
    </source>
</evidence>
<dbReference type="NCBIfam" id="TIGR00233">
    <property type="entry name" value="trpS"/>
    <property type="match status" value="1"/>
</dbReference>
<dbReference type="PANTHER" id="PTHR43766">
    <property type="entry name" value="TRYPTOPHAN--TRNA LIGASE, MITOCHONDRIAL"/>
    <property type="match status" value="1"/>
</dbReference>
<name>A0A9D2GTS5_9BACT</name>
<dbReference type="CDD" id="cd00806">
    <property type="entry name" value="TrpRS_core"/>
    <property type="match status" value="1"/>
</dbReference>
<dbReference type="InterPro" id="IPR002306">
    <property type="entry name" value="Trp-tRNA-ligase"/>
</dbReference>
<keyword evidence="4 10" id="KW-0547">Nucleotide-binding</keyword>
<dbReference type="EC" id="6.1.1.2" evidence="2 9"/>
<evidence type="ECO:0000313" key="12">
    <source>
        <dbReference type="Proteomes" id="UP000824176"/>
    </source>
</evidence>
<dbReference type="InterPro" id="IPR002305">
    <property type="entry name" value="aa-tRNA-synth_Ic"/>
</dbReference>
<dbReference type="FunFam" id="1.10.240.10:FF:000005">
    <property type="entry name" value="Tryptophan--tRNA ligase"/>
    <property type="match status" value="1"/>
</dbReference>
<dbReference type="GO" id="GO:0004830">
    <property type="term" value="F:tryptophan-tRNA ligase activity"/>
    <property type="evidence" value="ECO:0007669"/>
    <property type="project" value="UniProtKB-UniRule"/>
</dbReference>
<evidence type="ECO:0000256" key="5">
    <source>
        <dbReference type="ARBA" id="ARBA00022840"/>
    </source>
</evidence>
<keyword evidence="5 10" id="KW-0067">ATP-binding</keyword>
<evidence type="ECO:0000256" key="9">
    <source>
        <dbReference type="NCBIfam" id="TIGR00233"/>
    </source>
</evidence>
<dbReference type="Proteomes" id="UP000824176">
    <property type="component" value="Unassembled WGS sequence"/>
</dbReference>
<gene>
    <name evidence="11" type="primary">trpS</name>
    <name evidence="11" type="ORF">H9804_07945</name>
</gene>
<accession>A0A9D2GTS5</accession>
<reference evidence="11" key="2">
    <citation type="submission" date="2021-04" db="EMBL/GenBank/DDBJ databases">
        <authorList>
            <person name="Gilroy R."/>
        </authorList>
    </citation>
    <scope>NUCLEOTIDE SEQUENCE</scope>
    <source>
        <strain evidence="11">ChiW4-1371</strain>
    </source>
</reference>
<dbReference type="AlphaFoldDB" id="A0A9D2GTS5"/>
<dbReference type="PROSITE" id="PS00178">
    <property type="entry name" value="AA_TRNA_LIGASE_I"/>
    <property type="match status" value="1"/>
</dbReference>
<dbReference type="Gene3D" id="3.40.50.620">
    <property type="entry name" value="HUPs"/>
    <property type="match status" value="1"/>
</dbReference>
<dbReference type="PANTHER" id="PTHR43766:SF1">
    <property type="entry name" value="TRYPTOPHAN--TRNA LIGASE, MITOCHONDRIAL"/>
    <property type="match status" value="1"/>
</dbReference>
<proteinExistence type="inferred from homology"/>
<reference evidence="11" key="1">
    <citation type="journal article" date="2021" name="PeerJ">
        <title>Extensive microbial diversity within the chicken gut microbiome revealed by metagenomics and culture.</title>
        <authorList>
            <person name="Gilroy R."/>
            <person name="Ravi A."/>
            <person name="Getino M."/>
            <person name="Pursley I."/>
            <person name="Horton D.L."/>
            <person name="Alikhan N.F."/>
            <person name="Baker D."/>
            <person name="Gharbi K."/>
            <person name="Hall N."/>
            <person name="Watson M."/>
            <person name="Adriaenssens E.M."/>
            <person name="Foster-Nyarko E."/>
            <person name="Jarju S."/>
            <person name="Secka A."/>
            <person name="Antonio M."/>
            <person name="Oren A."/>
            <person name="Chaudhuri R.R."/>
            <person name="La Ragione R."/>
            <person name="Hildebrand F."/>
            <person name="Pallen M.J."/>
        </authorList>
    </citation>
    <scope>NUCLEOTIDE SEQUENCE</scope>
    <source>
        <strain evidence="11">ChiW4-1371</strain>
    </source>
</reference>
<dbReference type="Gene3D" id="1.10.240.10">
    <property type="entry name" value="Tyrosyl-Transfer RNA Synthetase"/>
    <property type="match status" value="1"/>
</dbReference>
<dbReference type="SUPFAM" id="SSF52374">
    <property type="entry name" value="Nucleotidylyl transferase"/>
    <property type="match status" value="1"/>
</dbReference>